<evidence type="ECO:0000313" key="23">
    <source>
        <dbReference type="Proteomes" id="UP000472262"/>
    </source>
</evidence>
<proteinExistence type="inferred from homology"/>
<dbReference type="EC" id="1.14.15.6" evidence="4 21"/>
<dbReference type="PRINTS" id="PR00463">
    <property type="entry name" value="EP450I"/>
</dbReference>
<dbReference type="Pfam" id="PF00067">
    <property type="entry name" value="p450"/>
    <property type="match status" value="1"/>
</dbReference>
<evidence type="ECO:0000256" key="8">
    <source>
        <dbReference type="ARBA" id="ARBA00022723"/>
    </source>
</evidence>
<dbReference type="PANTHER" id="PTHR24279">
    <property type="entry name" value="CYTOCHROME P450"/>
    <property type="match status" value="1"/>
</dbReference>
<evidence type="ECO:0000256" key="14">
    <source>
        <dbReference type="ARBA" id="ARBA00023098"/>
    </source>
</evidence>
<evidence type="ECO:0000256" key="6">
    <source>
        <dbReference type="ARBA" id="ARBA00022548"/>
    </source>
</evidence>
<evidence type="ECO:0000256" key="15">
    <source>
        <dbReference type="ARBA" id="ARBA00023128"/>
    </source>
</evidence>
<organism evidence="22 23">
    <name type="scientific">Sinocyclocheilus grahami</name>
    <name type="common">Dianchi golden-line fish</name>
    <name type="synonym">Barbus grahami</name>
    <dbReference type="NCBI Taxonomy" id="75366"/>
    <lineage>
        <taxon>Eukaryota</taxon>
        <taxon>Metazoa</taxon>
        <taxon>Chordata</taxon>
        <taxon>Craniata</taxon>
        <taxon>Vertebrata</taxon>
        <taxon>Euteleostomi</taxon>
        <taxon>Actinopterygii</taxon>
        <taxon>Neopterygii</taxon>
        <taxon>Teleostei</taxon>
        <taxon>Ostariophysi</taxon>
        <taxon>Cypriniformes</taxon>
        <taxon>Cyprinidae</taxon>
        <taxon>Cyprininae</taxon>
        <taxon>Sinocyclocheilus</taxon>
    </lineage>
</organism>
<evidence type="ECO:0000256" key="21">
    <source>
        <dbReference type="RuleBase" id="RU364077"/>
    </source>
</evidence>
<dbReference type="OMA" id="FRWAMES"/>
<evidence type="ECO:0000256" key="9">
    <source>
        <dbReference type="ARBA" id="ARBA00022792"/>
    </source>
</evidence>
<evidence type="ECO:0000256" key="20">
    <source>
        <dbReference type="PIRSR" id="PIRSR602401-1"/>
    </source>
</evidence>
<comment type="pathway">
    <text evidence="2 21">Lipid metabolism; C21-steroid hormone metabolism.</text>
</comment>
<dbReference type="Proteomes" id="UP000472262">
    <property type="component" value="Unassembled WGS sequence"/>
</dbReference>
<dbReference type="UniPathway" id="UPA00229"/>
<reference evidence="22" key="1">
    <citation type="submission" date="2025-08" db="UniProtKB">
        <authorList>
            <consortium name="Ensembl"/>
        </authorList>
    </citation>
    <scope>IDENTIFICATION</scope>
</reference>
<evidence type="ECO:0000256" key="2">
    <source>
        <dbReference type="ARBA" id="ARBA00005108"/>
    </source>
</evidence>
<reference evidence="22" key="2">
    <citation type="submission" date="2025-09" db="UniProtKB">
        <authorList>
            <consortium name="Ensembl"/>
        </authorList>
    </citation>
    <scope>IDENTIFICATION</scope>
</reference>
<evidence type="ECO:0000256" key="10">
    <source>
        <dbReference type="ARBA" id="ARBA00022946"/>
    </source>
</evidence>
<dbReference type="GO" id="GO:0006700">
    <property type="term" value="P:C21-steroid hormone biosynthetic process"/>
    <property type="evidence" value="ECO:0007669"/>
    <property type="project" value="TreeGrafter"/>
</dbReference>
<keyword evidence="13 21" id="KW-0503">Monooxygenase</keyword>
<keyword evidence="7 20" id="KW-0349">Heme</keyword>
<dbReference type="PANTHER" id="PTHR24279:SF3">
    <property type="entry name" value="CHOLESTEROL SIDE-CHAIN CLEAVAGE ENZYME, MITOCHONDRIAL"/>
    <property type="match status" value="1"/>
</dbReference>
<dbReference type="Ensembl" id="ENSSGRT00000082324.1">
    <property type="protein sequence ID" value="ENSSGRP00000077333.1"/>
    <property type="gene ID" value="ENSSGRG00000039166.1"/>
</dbReference>
<comment type="catalytic activity">
    <reaction evidence="21">
        <text>6 reduced [adrenodoxin] + cholesterol + 3 O2 + 6 H(+) = 4-methylpentanal + pregnenolone + 6 oxidized [adrenodoxin] + 4 H2O</text>
        <dbReference type="Rhea" id="RHEA:35739"/>
        <dbReference type="Rhea" id="RHEA-COMP:9998"/>
        <dbReference type="Rhea" id="RHEA-COMP:9999"/>
        <dbReference type="ChEBI" id="CHEBI:15377"/>
        <dbReference type="ChEBI" id="CHEBI:15378"/>
        <dbReference type="ChEBI" id="CHEBI:15379"/>
        <dbReference type="ChEBI" id="CHEBI:16113"/>
        <dbReference type="ChEBI" id="CHEBI:16581"/>
        <dbReference type="ChEBI" id="CHEBI:17998"/>
        <dbReference type="ChEBI" id="CHEBI:33737"/>
        <dbReference type="ChEBI" id="CHEBI:33738"/>
        <dbReference type="EC" id="1.14.15.6"/>
    </reaction>
</comment>
<dbReference type="GO" id="GO:0005506">
    <property type="term" value="F:iron ion binding"/>
    <property type="evidence" value="ECO:0007669"/>
    <property type="project" value="InterPro"/>
</dbReference>
<keyword evidence="9" id="KW-0999">Mitochondrion inner membrane</keyword>
<keyword evidence="12 20" id="KW-0408">Iron</keyword>
<dbReference type="GO" id="GO:0071375">
    <property type="term" value="P:cellular response to peptide hormone stimulus"/>
    <property type="evidence" value="ECO:0007669"/>
    <property type="project" value="TreeGrafter"/>
</dbReference>
<keyword evidence="11 21" id="KW-0560">Oxidoreductase</keyword>
<dbReference type="AlphaFoldDB" id="A0A672QMP4"/>
<keyword evidence="18 21" id="KW-0753">Steroid metabolism</keyword>
<evidence type="ECO:0000256" key="12">
    <source>
        <dbReference type="ARBA" id="ARBA00023004"/>
    </source>
</evidence>
<evidence type="ECO:0000256" key="7">
    <source>
        <dbReference type="ARBA" id="ARBA00022617"/>
    </source>
</evidence>
<keyword evidence="14 21" id="KW-0443">Lipid metabolism</keyword>
<dbReference type="GO" id="GO:0008386">
    <property type="term" value="F:cholesterol monooxygenase (side-chain-cleaving) activity"/>
    <property type="evidence" value="ECO:0007669"/>
    <property type="project" value="UniProtKB-EC"/>
</dbReference>
<comment type="similarity">
    <text evidence="3 21">Belongs to the cytochrome P450 family.</text>
</comment>
<keyword evidence="23" id="KW-1185">Reference proteome</keyword>
<evidence type="ECO:0000256" key="11">
    <source>
        <dbReference type="ARBA" id="ARBA00023002"/>
    </source>
</evidence>
<feature type="binding site" description="axial binding residue" evidence="20">
    <location>
        <position position="425"/>
    </location>
    <ligand>
        <name>heme</name>
        <dbReference type="ChEBI" id="CHEBI:30413"/>
    </ligand>
    <ligandPart>
        <name>Fe</name>
        <dbReference type="ChEBI" id="CHEBI:18248"/>
    </ligandPart>
</feature>
<keyword evidence="19 21" id="KW-0755">Steroidogenesis</keyword>
<evidence type="ECO:0000256" key="1">
    <source>
        <dbReference type="ARBA" id="ARBA00001971"/>
    </source>
</evidence>
<evidence type="ECO:0000256" key="13">
    <source>
        <dbReference type="ARBA" id="ARBA00023033"/>
    </source>
</evidence>
<comment type="cofactor">
    <cofactor evidence="1 20 21">
        <name>heme</name>
        <dbReference type="ChEBI" id="CHEBI:30413"/>
    </cofactor>
</comment>
<keyword evidence="6 21" id="KW-0153">Cholesterol metabolism</keyword>
<evidence type="ECO:0000256" key="5">
    <source>
        <dbReference type="ARBA" id="ARBA00019844"/>
    </source>
</evidence>
<keyword evidence="16 21" id="KW-0472">Membrane</keyword>
<dbReference type="GO" id="GO:0006704">
    <property type="term" value="P:glucocorticoid biosynthetic process"/>
    <property type="evidence" value="ECO:0007669"/>
    <property type="project" value="TreeGrafter"/>
</dbReference>
<dbReference type="InterPro" id="IPR036396">
    <property type="entry name" value="Cyt_P450_sf"/>
</dbReference>
<dbReference type="Gene3D" id="1.10.630.10">
    <property type="entry name" value="Cytochrome P450"/>
    <property type="match status" value="1"/>
</dbReference>
<evidence type="ECO:0000256" key="3">
    <source>
        <dbReference type="ARBA" id="ARBA00010617"/>
    </source>
</evidence>
<comment type="function">
    <text evidence="21">A cytochrome P450 monooxygenase that catalyzes the side-chain hydroxylation and cleavage of cholesterol to pregnenolone, the precursor of most steroid hormones. Catalyzes three sequential oxidation reactions of cholesterol, namely the hydroxylation at C22 followed with the hydroxylation at C20 to yield 20R,22R-hydroxycholesterol that is further cleaved between C20 and C22 to yield the C21-steroid pregnenolone and 4-methylpentanal. Mechanistically, uses molecular oxygen inserting one oxygen atom into a substrate and reducing the second into a water molecule. Two electrons are provided by NADPH via a two-protein mitochondrial transfer system comprising flavoprotein FDXR (adrenodoxin/ferredoxin reductase) and nonheme iron-sulfur protein FDX1 or FDX2 (adrenodoxin/ferredoxin).</text>
</comment>
<evidence type="ECO:0000256" key="17">
    <source>
        <dbReference type="ARBA" id="ARBA00023166"/>
    </source>
</evidence>
<dbReference type="InterPro" id="IPR001128">
    <property type="entry name" value="Cyt_P450"/>
</dbReference>
<keyword evidence="8 20" id="KW-0479">Metal-binding</keyword>
<evidence type="ECO:0000313" key="22">
    <source>
        <dbReference type="Ensembl" id="ENSSGRP00000077333.1"/>
    </source>
</evidence>
<sequence length="481" mass="55992">MSRCSLRARLAQSLSRQVRASHTGRVPAIRSDSSALQPFSEIPGQWKNSVANLYMFWKIDGLKNIHRIMLHNFNMYGPIYREKVGYYESVNIIKPEDTAVLFKAKGHCPKRLRVEAWTSYRDYRNRKYGILLKDGEDWKSNRIVLNKEVISPKVGQDFVARVYKKIERTGQNEWTTDLSHELFKYALHVLYGERLGLLLDYIDPDAQHFIDCITLMFKTISPMLYLLLALLRHTGARIWKDHVEAWDGIFNQADRCIQSIYRQLRKNLDAGEKYPGVLASLLMLDKLSIEDIKASITELMAGGTSITLLWTLYELARHADLQEEIRAEISAARIASKGDVVQMLKMVPLLKGALKETLRLHTVAVSLQRYITEDIVLQNYHIPAGVTKCYRDHRIFSHPEQYRPWVRSQSHYFKSLSFCFCPRQCLGRRIAKTEMQLFLIHMLEKFRFEKQRQVEVRSTFELILLPEKPIMLTIKPLSASR</sequence>
<evidence type="ECO:0000256" key="19">
    <source>
        <dbReference type="ARBA" id="ARBA00023250"/>
    </source>
</evidence>
<keyword evidence="10 21" id="KW-0809">Transit peptide</keyword>
<dbReference type="InParanoid" id="A0A672QMP4"/>
<keyword evidence="17 21" id="KW-1207">Sterol metabolism</keyword>
<name>A0A672QMP4_SINGR</name>
<dbReference type="GO" id="GO:0020037">
    <property type="term" value="F:heme binding"/>
    <property type="evidence" value="ECO:0007669"/>
    <property type="project" value="InterPro"/>
</dbReference>
<evidence type="ECO:0000256" key="18">
    <source>
        <dbReference type="ARBA" id="ARBA00023221"/>
    </source>
</evidence>
<dbReference type="GO" id="GO:0005743">
    <property type="term" value="C:mitochondrial inner membrane"/>
    <property type="evidence" value="ECO:0007669"/>
    <property type="project" value="UniProtKB-SubCell"/>
</dbReference>
<dbReference type="SUPFAM" id="SSF48264">
    <property type="entry name" value="Cytochrome P450"/>
    <property type="match status" value="1"/>
</dbReference>
<protein>
    <recommendedName>
        <fullName evidence="5 21">Cholesterol side-chain cleavage enzyme, mitochondrial</fullName>
        <ecNumber evidence="4 21">1.14.15.6</ecNumber>
    </recommendedName>
    <alternativeName>
        <fullName evidence="21">Cholesterol desmolase</fullName>
    </alternativeName>
</protein>
<evidence type="ECO:0000256" key="4">
    <source>
        <dbReference type="ARBA" id="ARBA00012764"/>
    </source>
</evidence>
<dbReference type="GO" id="GO:0034650">
    <property type="term" value="P:cortisol metabolic process"/>
    <property type="evidence" value="ECO:0007669"/>
    <property type="project" value="TreeGrafter"/>
</dbReference>
<keyword evidence="15 21" id="KW-0496">Mitochondrion</keyword>
<dbReference type="InterPro" id="IPR050479">
    <property type="entry name" value="CYP11_CYP27_families"/>
</dbReference>
<accession>A0A672QMP4</accession>
<dbReference type="InterPro" id="IPR002401">
    <property type="entry name" value="Cyt_P450_E_grp-I"/>
</dbReference>
<evidence type="ECO:0000256" key="16">
    <source>
        <dbReference type="ARBA" id="ARBA00023136"/>
    </source>
</evidence>
<dbReference type="GO" id="GO:0008203">
    <property type="term" value="P:cholesterol metabolic process"/>
    <property type="evidence" value="ECO:0007669"/>
    <property type="project" value="UniProtKB-KW"/>
</dbReference>
<comment type="subcellular location">
    <subcellularLocation>
        <location evidence="21">Mitochondrion inner membrane</location>
        <topology evidence="21">Peripheral membrane protein</topology>
    </subcellularLocation>
    <text evidence="21">Localizes to the matrix side of the mitochondrion inner membrane.</text>
</comment>